<dbReference type="AlphaFoldDB" id="F0V2R5"/>
<gene>
    <name evidence="1" type="ORF">MSUIS_00440</name>
</gene>
<dbReference type="HOGENOM" id="CLU_119973_0_0_14"/>
<dbReference type="KEGG" id="msk:MSUIS_00440"/>
<sequence>MLKLTKVLISLFGPGTVGSGGGLLAYSYSDSVFPFLREKGIFKQPDKVINPNDLVDFYKSQGTSEEDLLVYEYLWIDGDKECYQKVRLQNGQEPEEFKLTDCSRWDSQNKEINKKEIVLRVEPKDINQILGKWMEINDGFKNDLSEEQNKNFKAKGNEDDFSFDCNKKPINKRGKSNKVEVHCIEKRTFSLVPDQK</sequence>
<dbReference type="RefSeq" id="WP_013608750.1">
    <property type="nucleotide sequence ID" value="NC_015153.1"/>
</dbReference>
<dbReference type="EMBL" id="FQ790233">
    <property type="protein sequence ID" value="CBZ40137.1"/>
    <property type="molecule type" value="Genomic_DNA"/>
</dbReference>
<proteinExistence type="predicted"/>
<dbReference type="Proteomes" id="UP000008645">
    <property type="component" value="Chromosome"/>
</dbReference>
<protein>
    <submittedName>
        <fullName evidence="1">Uncharacterized protein</fullName>
    </submittedName>
</protein>
<evidence type="ECO:0000313" key="2">
    <source>
        <dbReference type="Proteomes" id="UP000008645"/>
    </source>
</evidence>
<name>F0V2R5_MYCS3</name>
<organism evidence="1 2">
    <name type="scientific">Mycoplasma suis (strain KI_3806)</name>
    <dbReference type="NCBI Taxonomy" id="708248"/>
    <lineage>
        <taxon>Bacteria</taxon>
        <taxon>Bacillati</taxon>
        <taxon>Mycoplasmatota</taxon>
        <taxon>Mollicutes</taxon>
        <taxon>Mycoplasmataceae</taxon>
        <taxon>Mycoplasma</taxon>
    </lineage>
</organism>
<accession>F0V2R5</accession>
<reference evidence="1 2" key="1">
    <citation type="journal article" date="2011" name="J. Bacteriol.">
        <title>Complete genome sequence of the hemotrophic Mycoplasma suis strain KI3806.</title>
        <authorList>
            <person name="Oehlerking J."/>
            <person name="Kube M."/>
            <person name="Felder K.M."/>
            <person name="Matter D."/>
            <person name="Wittenbrink M.M."/>
            <person name="Schwarzenbach S."/>
            <person name="Kramer M.M."/>
            <person name="Hoelzle K."/>
            <person name="Hoelzle L.E."/>
        </authorList>
    </citation>
    <scope>NUCLEOTIDE SEQUENCE [LARGE SCALE GENOMIC DNA]</scope>
    <source>
        <strain evidence="2">KI_3806</strain>
    </source>
</reference>
<evidence type="ECO:0000313" key="1">
    <source>
        <dbReference type="EMBL" id="CBZ40137.1"/>
    </source>
</evidence>